<feature type="domain" description="FAD/NAD(P)-binding" evidence="16">
    <location>
        <begin position="11"/>
        <end position="331"/>
    </location>
</feature>
<evidence type="ECO:0000256" key="5">
    <source>
        <dbReference type="ARBA" id="ARBA00022827"/>
    </source>
</evidence>
<dbReference type="NCBIfam" id="TIGR01350">
    <property type="entry name" value="lipoamide_DH"/>
    <property type="match status" value="1"/>
</dbReference>
<feature type="disulfide bond" description="Redox-active" evidence="13">
    <location>
        <begin position="47"/>
        <end position="52"/>
    </location>
</feature>
<dbReference type="SUPFAM" id="SSF55424">
    <property type="entry name" value="FAD/NAD-linked reductases, dimerisation (C-terminal) domain"/>
    <property type="match status" value="1"/>
</dbReference>
<dbReference type="InterPro" id="IPR004099">
    <property type="entry name" value="Pyr_nucl-diS_OxRdtase_dimer"/>
</dbReference>
<comment type="similarity">
    <text evidence="1 14">Belongs to the class-I pyridine nucleotide-disulfide oxidoreductase family.</text>
</comment>
<evidence type="ECO:0000256" key="4">
    <source>
        <dbReference type="ARBA" id="ARBA00022630"/>
    </source>
</evidence>
<keyword evidence="4 14" id="KW-0285">Flavoprotein</keyword>
<feature type="binding site" evidence="12">
    <location>
        <begin position="185"/>
        <end position="192"/>
    </location>
    <ligand>
        <name>NAD(+)</name>
        <dbReference type="ChEBI" id="CHEBI:57540"/>
    </ligand>
</feature>
<dbReference type="PANTHER" id="PTHR22912:SF160">
    <property type="entry name" value="DIHYDROLIPOYL DEHYDROGENASE"/>
    <property type="match status" value="1"/>
</dbReference>
<evidence type="ECO:0000256" key="2">
    <source>
        <dbReference type="ARBA" id="ARBA00012608"/>
    </source>
</evidence>
<evidence type="ECO:0000259" key="15">
    <source>
        <dbReference type="Pfam" id="PF02852"/>
    </source>
</evidence>
<dbReference type="PANTHER" id="PTHR22912">
    <property type="entry name" value="DISULFIDE OXIDOREDUCTASE"/>
    <property type="match status" value="1"/>
</dbReference>
<dbReference type="InterPro" id="IPR036188">
    <property type="entry name" value="FAD/NAD-bd_sf"/>
</dbReference>
<feature type="binding site" evidence="12">
    <location>
        <position position="275"/>
    </location>
    <ligand>
        <name>NAD(+)</name>
        <dbReference type="ChEBI" id="CHEBI:57540"/>
    </ligand>
</feature>
<evidence type="ECO:0000256" key="10">
    <source>
        <dbReference type="ARBA" id="ARBA00049187"/>
    </source>
</evidence>
<feature type="binding site" evidence="12">
    <location>
        <position position="56"/>
    </location>
    <ligand>
        <name>FAD</name>
        <dbReference type="ChEBI" id="CHEBI:57692"/>
    </ligand>
</feature>
<dbReference type="PRINTS" id="PR00368">
    <property type="entry name" value="FADPNR"/>
</dbReference>
<dbReference type="PROSITE" id="PS00076">
    <property type="entry name" value="PYRIDINE_REDOX_1"/>
    <property type="match status" value="1"/>
</dbReference>
<dbReference type="RefSeq" id="WP_181739627.1">
    <property type="nucleotide sequence ID" value="NZ_JACEOL010000027.1"/>
</dbReference>
<keyword evidence="18" id="KW-1185">Reference proteome</keyword>
<feature type="binding site" evidence="12">
    <location>
        <position position="208"/>
    </location>
    <ligand>
        <name>NAD(+)</name>
        <dbReference type="ChEBI" id="CHEBI:57540"/>
    </ligand>
</feature>
<keyword evidence="12" id="KW-0547">Nucleotide-binding</keyword>
<evidence type="ECO:0000256" key="12">
    <source>
        <dbReference type="PIRSR" id="PIRSR000350-3"/>
    </source>
</evidence>
<evidence type="ECO:0000256" key="9">
    <source>
        <dbReference type="ARBA" id="ARBA00023284"/>
    </source>
</evidence>
<organism evidence="17 18">
    <name type="scientific">Thermoactinomyces mirandus</name>
    <dbReference type="NCBI Taxonomy" id="2756294"/>
    <lineage>
        <taxon>Bacteria</taxon>
        <taxon>Bacillati</taxon>
        <taxon>Bacillota</taxon>
        <taxon>Bacilli</taxon>
        <taxon>Bacillales</taxon>
        <taxon>Thermoactinomycetaceae</taxon>
        <taxon>Thermoactinomyces</taxon>
    </lineage>
</organism>
<dbReference type="Pfam" id="PF02852">
    <property type="entry name" value="Pyr_redox_dim"/>
    <property type="match status" value="1"/>
</dbReference>
<keyword evidence="8" id="KW-1015">Disulfide bond</keyword>
<dbReference type="GO" id="GO:0006103">
    <property type="term" value="P:2-oxoglutarate metabolic process"/>
    <property type="evidence" value="ECO:0007669"/>
    <property type="project" value="TreeGrafter"/>
</dbReference>
<protein>
    <recommendedName>
        <fullName evidence="3 14">Dihydrolipoyl dehydrogenase</fullName>
        <ecNumber evidence="2 14">1.8.1.4</ecNumber>
    </recommendedName>
</protein>
<feature type="binding site" evidence="12">
    <location>
        <position position="316"/>
    </location>
    <ligand>
        <name>FAD</name>
        <dbReference type="ChEBI" id="CHEBI:57692"/>
    </ligand>
</feature>
<dbReference type="Gene3D" id="3.30.390.30">
    <property type="match status" value="1"/>
</dbReference>
<dbReference type="Pfam" id="PF07992">
    <property type="entry name" value="Pyr_redox_2"/>
    <property type="match status" value="1"/>
</dbReference>
<dbReference type="Proteomes" id="UP000538292">
    <property type="component" value="Unassembled WGS sequence"/>
</dbReference>
<dbReference type="InterPro" id="IPR016156">
    <property type="entry name" value="FAD/NAD-linked_Rdtase_dimer_sf"/>
</dbReference>
<comment type="caution">
    <text evidence="17">The sequence shown here is derived from an EMBL/GenBank/DDBJ whole genome shotgun (WGS) entry which is preliminary data.</text>
</comment>
<dbReference type="EC" id="1.8.1.4" evidence="2 14"/>
<evidence type="ECO:0000256" key="8">
    <source>
        <dbReference type="ARBA" id="ARBA00023157"/>
    </source>
</evidence>
<evidence type="ECO:0000256" key="14">
    <source>
        <dbReference type="RuleBase" id="RU003692"/>
    </source>
</evidence>
<evidence type="ECO:0000259" key="16">
    <source>
        <dbReference type="Pfam" id="PF07992"/>
    </source>
</evidence>
<proteinExistence type="inferred from homology"/>
<name>A0A7W2ASA7_9BACL</name>
<evidence type="ECO:0000256" key="7">
    <source>
        <dbReference type="ARBA" id="ARBA00023027"/>
    </source>
</evidence>
<dbReference type="SUPFAM" id="SSF51905">
    <property type="entry name" value="FAD/NAD(P)-binding domain"/>
    <property type="match status" value="1"/>
</dbReference>
<dbReference type="GO" id="GO:0004148">
    <property type="term" value="F:dihydrolipoyl dehydrogenase (NADH) activity"/>
    <property type="evidence" value="ECO:0007669"/>
    <property type="project" value="UniProtKB-EC"/>
</dbReference>
<keyword evidence="5 12" id="KW-0274">FAD</keyword>
<keyword evidence="6 14" id="KW-0560">Oxidoreductase</keyword>
<evidence type="ECO:0000256" key="3">
    <source>
        <dbReference type="ARBA" id="ARBA00016961"/>
    </source>
</evidence>
<dbReference type="InterPro" id="IPR023753">
    <property type="entry name" value="FAD/NAD-binding_dom"/>
</dbReference>
<dbReference type="FunFam" id="3.30.390.30:FF:000001">
    <property type="entry name" value="Dihydrolipoyl dehydrogenase"/>
    <property type="match status" value="1"/>
</dbReference>
<evidence type="ECO:0000256" key="11">
    <source>
        <dbReference type="PIRSR" id="PIRSR000350-2"/>
    </source>
</evidence>
<dbReference type="AlphaFoldDB" id="A0A7W2ASA7"/>
<dbReference type="GO" id="GO:0050660">
    <property type="term" value="F:flavin adenine dinucleotide binding"/>
    <property type="evidence" value="ECO:0007669"/>
    <property type="project" value="InterPro"/>
</dbReference>
<comment type="catalytic activity">
    <reaction evidence="10 14">
        <text>N(6)-[(R)-dihydrolipoyl]-L-lysyl-[protein] + NAD(+) = N(6)-[(R)-lipoyl]-L-lysyl-[protein] + NADH + H(+)</text>
        <dbReference type="Rhea" id="RHEA:15045"/>
        <dbReference type="Rhea" id="RHEA-COMP:10474"/>
        <dbReference type="Rhea" id="RHEA-COMP:10475"/>
        <dbReference type="ChEBI" id="CHEBI:15378"/>
        <dbReference type="ChEBI" id="CHEBI:57540"/>
        <dbReference type="ChEBI" id="CHEBI:57945"/>
        <dbReference type="ChEBI" id="CHEBI:83099"/>
        <dbReference type="ChEBI" id="CHEBI:83100"/>
        <dbReference type="EC" id="1.8.1.4"/>
    </reaction>
</comment>
<feature type="domain" description="Pyridine nucleotide-disulphide oxidoreductase dimerisation" evidence="15">
    <location>
        <begin position="350"/>
        <end position="459"/>
    </location>
</feature>
<evidence type="ECO:0000256" key="6">
    <source>
        <dbReference type="ARBA" id="ARBA00023002"/>
    </source>
</evidence>
<keyword evidence="9 14" id="KW-0676">Redox-active center</keyword>
<feature type="binding site" evidence="12">
    <location>
        <begin position="148"/>
        <end position="150"/>
    </location>
    <ligand>
        <name>FAD</name>
        <dbReference type="ChEBI" id="CHEBI:57692"/>
    </ligand>
</feature>
<dbReference type="InterPro" id="IPR050151">
    <property type="entry name" value="Class-I_Pyr_Nuc-Dis_Oxidored"/>
</dbReference>
<dbReference type="Gene3D" id="3.50.50.60">
    <property type="entry name" value="FAD/NAD(P)-binding domain"/>
    <property type="match status" value="2"/>
</dbReference>
<comment type="cofactor">
    <cofactor evidence="12 14">
        <name>FAD</name>
        <dbReference type="ChEBI" id="CHEBI:57692"/>
    </cofactor>
    <text evidence="12 14">Binds 1 FAD per subunit.</text>
</comment>
<evidence type="ECO:0000256" key="1">
    <source>
        <dbReference type="ARBA" id="ARBA00007532"/>
    </source>
</evidence>
<dbReference type="InterPro" id="IPR012999">
    <property type="entry name" value="Pyr_OxRdtase_I_AS"/>
</dbReference>
<sequence>MVVGDLAQEVDVLVIGAGPGGYVAAIRAAQLGRKVTIVEKDSLGGVCLNRGCIPSKAIISAAERFREIREADEMGIEIAGDVKVNMPNLMKWKNSVVKKLTGGVKSLLKGNKVEIISGEAFFNGPDSVRVVSDNSSQTYKFNDVIIATGSRPVELKSLPFDGKRILSSTEALALEEAPNRLVIVGGGYIGLELGTAYAKLGADVTILEGTKTLLPGTAPALTKMVSRKLKKLGVKVVTEAMVLGGENKGNEVEVRAAINGEEKTFAADYCLVVIGRKPNTDELGLEYADIEVDERGFIKIDDRCRANVEHIYAIGDCAGGALLAHKASYEAKVAAEAIAGLSSVIDYRAMPFVIFSDPEIAYTGLSEAEAKEQGYTPVVSRFAFQANGRALSLNRTDGFVQVVADSQTKQVLGIQIVGPEASTLIGEAVLAVEMGANAEDIAMTIHAHPALPETIMEAAEGVLGRAIHMVNR</sequence>
<feature type="active site" description="Proton acceptor" evidence="11">
    <location>
        <position position="448"/>
    </location>
</feature>
<dbReference type="InterPro" id="IPR001100">
    <property type="entry name" value="Pyr_nuc-diS_OxRdtase"/>
</dbReference>
<accession>A0A7W2ASA7</accession>
<evidence type="ECO:0000313" key="17">
    <source>
        <dbReference type="EMBL" id="MBA4602271.1"/>
    </source>
</evidence>
<reference evidence="17 18" key="1">
    <citation type="submission" date="2020-07" db="EMBL/GenBank/DDBJ databases">
        <title>Thermoactinomyces phylogeny.</title>
        <authorList>
            <person name="Dunlap C."/>
        </authorList>
    </citation>
    <scope>NUCLEOTIDE SEQUENCE [LARGE SCALE GENOMIC DNA]</scope>
    <source>
        <strain evidence="17 18">AMNI-1</strain>
    </source>
</reference>
<dbReference type="PRINTS" id="PR00411">
    <property type="entry name" value="PNDRDTASEI"/>
</dbReference>
<dbReference type="EMBL" id="JACEOL010000027">
    <property type="protein sequence ID" value="MBA4602271.1"/>
    <property type="molecule type" value="Genomic_DNA"/>
</dbReference>
<comment type="miscellaneous">
    <text evidence="14">The active site is a redox-active disulfide bond.</text>
</comment>
<evidence type="ECO:0000313" key="18">
    <source>
        <dbReference type="Proteomes" id="UP000538292"/>
    </source>
</evidence>
<gene>
    <name evidence="17" type="primary">lpdA</name>
    <name evidence="17" type="ORF">H2C83_08060</name>
</gene>
<keyword evidence="7 12" id="KW-0520">NAD</keyword>
<evidence type="ECO:0000256" key="13">
    <source>
        <dbReference type="PIRSR" id="PIRSR000350-4"/>
    </source>
</evidence>
<dbReference type="PIRSF" id="PIRSF000350">
    <property type="entry name" value="Mercury_reductase_MerA"/>
    <property type="match status" value="1"/>
</dbReference>
<dbReference type="InterPro" id="IPR006258">
    <property type="entry name" value="Lipoamide_DH"/>
</dbReference>